<dbReference type="NCBIfam" id="TIGR00666">
    <property type="entry name" value="PBP4"/>
    <property type="match status" value="1"/>
</dbReference>
<keyword evidence="3" id="KW-0121">Carboxypeptidase</keyword>
<dbReference type="AlphaFoldDB" id="A0A2P8D116"/>
<accession>A0A2P8D116</accession>
<dbReference type="PANTHER" id="PTHR30023:SF0">
    <property type="entry name" value="PENICILLIN-SENSITIVE CARBOXYPEPTIDASE A"/>
    <property type="match status" value="1"/>
</dbReference>
<dbReference type="OrthoDB" id="56883at2"/>
<dbReference type="GO" id="GO:0004185">
    <property type="term" value="F:serine-type carboxypeptidase activity"/>
    <property type="evidence" value="ECO:0007669"/>
    <property type="project" value="InterPro"/>
</dbReference>
<dbReference type="PANTHER" id="PTHR30023">
    <property type="entry name" value="D-ALANYL-D-ALANINE CARBOXYPEPTIDASE"/>
    <property type="match status" value="1"/>
</dbReference>
<sequence length="454" mass="46924">MRQVRARALLTLALLNIFVLVAAVVAGDIIGSRPPETTPFPVAAAEEAPAPAATDAPEAEPDRLADRLNGPMSRSGISDGLSGYVADAATGDRLYDLDAGKGLVPASTTKIVSAVSVLHSAGPDERVETRVYQGGSAGEIILKGFGDPTLTETVRPDEYPRVATLQELAQSTARELRAAGVESVRLGYDDTFYPGPDMAPGWKQGYIDEGSAATVHALMLDGGRTDRLDHYSERVGDPPKQAADAFARQLDEAGVAVEGGPSAAEVPKSEKPIASVSSAPISALVEKMLVESDNNVAEALVRQVAIAEGKPPSFKGGSEAVESVMAQLKIPDVKVSDGSGLSVRNDITPKALVDLLLLSADPKRPDLHYTLTGLPIANFTGTLTDRYSEESGSGAGAGLVRAKTGTLNGVSTLAGVAYDAEGRLLVFAFMANDPAAAGSALDTFAAAIAQCGCS</sequence>
<keyword evidence="2" id="KW-0378">Hydrolase</keyword>
<dbReference type="GO" id="GO:0006508">
    <property type="term" value="P:proteolysis"/>
    <property type="evidence" value="ECO:0007669"/>
    <property type="project" value="InterPro"/>
</dbReference>
<evidence type="ECO:0000256" key="2">
    <source>
        <dbReference type="ARBA" id="ARBA00022801"/>
    </source>
</evidence>
<dbReference type="Pfam" id="PF02113">
    <property type="entry name" value="Peptidase_S13"/>
    <property type="match status" value="2"/>
</dbReference>
<dbReference type="InterPro" id="IPR012338">
    <property type="entry name" value="Beta-lactam/transpept-like"/>
</dbReference>
<keyword evidence="4" id="KW-1185">Reference proteome</keyword>
<dbReference type="GO" id="GO:0000270">
    <property type="term" value="P:peptidoglycan metabolic process"/>
    <property type="evidence" value="ECO:0007669"/>
    <property type="project" value="TreeGrafter"/>
</dbReference>
<dbReference type="Gene3D" id="3.40.710.10">
    <property type="entry name" value="DD-peptidase/beta-lactamase superfamily"/>
    <property type="match status" value="2"/>
</dbReference>
<evidence type="ECO:0000313" key="4">
    <source>
        <dbReference type="Proteomes" id="UP000240542"/>
    </source>
</evidence>
<protein>
    <submittedName>
        <fullName evidence="3">D-alanyl-D-alanine carboxypeptidase/D-alanyl-D-alanine-endopeptidase (Penicillin-binding protein 4)</fullName>
    </submittedName>
</protein>
<comment type="caution">
    <text evidence="3">The sequence shown here is derived from an EMBL/GenBank/DDBJ whole genome shotgun (WGS) entry which is preliminary data.</text>
</comment>
<dbReference type="InterPro" id="IPR000667">
    <property type="entry name" value="Peptidase_S13"/>
</dbReference>
<keyword evidence="3" id="KW-0645">Protease</keyword>
<comment type="similarity">
    <text evidence="1">Belongs to the peptidase S13 family.</text>
</comment>
<dbReference type="EMBL" id="PYGA01000021">
    <property type="protein sequence ID" value="PSK90907.1"/>
    <property type="molecule type" value="Genomic_DNA"/>
</dbReference>
<proteinExistence type="inferred from homology"/>
<organism evidence="3 4">
    <name type="scientific">Murinocardiopsis flavida</name>
    <dbReference type="NCBI Taxonomy" id="645275"/>
    <lineage>
        <taxon>Bacteria</taxon>
        <taxon>Bacillati</taxon>
        <taxon>Actinomycetota</taxon>
        <taxon>Actinomycetes</taxon>
        <taxon>Streptosporangiales</taxon>
        <taxon>Nocardiopsidaceae</taxon>
        <taxon>Murinocardiopsis</taxon>
    </lineage>
</organism>
<dbReference type="Proteomes" id="UP000240542">
    <property type="component" value="Unassembled WGS sequence"/>
</dbReference>
<name>A0A2P8D116_9ACTN</name>
<evidence type="ECO:0000256" key="1">
    <source>
        <dbReference type="ARBA" id="ARBA00006096"/>
    </source>
</evidence>
<reference evidence="3 4" key="1">
    <citation type="submission" date="2018-03" db="EMBL/GenBank/DDBJ databases">
        <title>Genomic Encyclopedia of Archaeal and Bacterial Type Strains, Phase II (KMG-II): from individual species to whole genera.</title>
        <authorList>
            <person name="Goeker M."/>
        </authorList>
    </citation>
    <scope>NUCLEOTIDE SEQUENCE [LARGE SCALE GENOMIC DNA]</scope>
    <source>
        <strain evidence="3 4">DSM 45312</strain>
    </source>
</reference>
<gene>
    <name evidence="3" type="ORF">CLV63_12132</name>
</gene>
<dbReference type="SUPFAM" id="SSF56601">
    <property type="entry name" value="beta-lactamase/transpeptidase-like"/>
    <property type="match status" value="1"/>
</dbReference>
<dbReference type="PRINTS" id="PR00922">
    <property type="entry name" value="DADACBPTASE3"/>
</dbReference>
<evidence type="ECO:0000313" key="3">
    <source>
        <dbReference type="EMBL" id="PSK90907.1"/>
    </source>
</evidence>